<dbReference type="SUPFAM" id="SSF48452">
    <property type="entry name" value="TPR-like"/>
    <property type="match status" value="2"/>
</dbReference>
<dbReference type="Gene3D" id="3.40.50.300">
    <property type="entry name" value="P-loop containing nucleotide triphosphate hydrolases"/>
    <property type="match status" value="1"/>
</dbReference>
<evidence type="ECO:0000313" key="2">
    <source>
        <dbReference type="Proteomes" id="UP001152795"/>
    </source>
</evidence>
<gene>
    <name evidence="1" type="ORF">PACLA_8A006823</name>
</gene>
<evidence type="ECO:0000313" key="1">
    <source>
        <dbReference type="EMBL" id="CAB4000106.1"/>
    </source>
</evidence>
<dbReference type="PROSITE" id="PS50005">
    <property type="entry name" value="TPR"/>
    <property type="match status" value="1"/>
</dbReference>
<name>A0A7D9E530_PARCT</name>
<proteinExistence type="predicted"/>
<dbReference type="InterPro" id="IPR019734">
    <property type="entry name" value="TPR_rpt"/>
</dbReference>
<reference evidence="1" key="1">
    <citation type="submission" date="2020-04" db="EMBL/GenBank/DDBJ databases">
        <authorList>
            <person name="Alioto T."/>
            <person name="Alioto T."/>
            <person name="Gomez Garrido J."/>
        </authorList>
    </citation>
    <scope>NUCLEOTIDE SEQUENCE</scope>
    <source>
        <strain evidence="1">A484AB</strain>
    </source>
</reference>
<dbReference type="GO" id="GO:0005524">
    <property type="term" value="F:ATP binding"/>
    <property type="evidence" value="ECO:0007669"/>
    <property type="project" value="InterPro"/>
</dbReference>
<dbReference type="OrthoDB" id="19588at2759"/>
<dbReference type="SUPFAM" id="SSF52540">
    <property type="entry name" value="P-loop containing nucleoside triphosphate hydrolases"/>
    <property type="match status" value="1"/>
</dbReference>
<dbReference type="SMART" id="SM00028">
    <property type="entry name" value="TPR"/>
    <property type="match status" value="8"/>
</dbReference>
<dbReference type="EMBL" id="CACRXK020003755">
    <property type="protein sequence ID" value="CAB4000106.1"/>
    <property type="molecule type" value="Genomic_DNA"/>
</dbReference>
<dbReference type="PANTHER" id="PTHR47691">
    <property type="entry name" value="REGULATOR-RELATED"/>
    <property type="match status" value="1"/>
</dbReference>
<accession>A0A7D9E530</accession>
<dbReference type="InterPro" id="IPR003959">
    <property type="entry name" value="ATPase_AAA_core"/>
</dbReference>
<dbReference type="InterPro" id="IPR027417">
    <property type="entry name" value="P-loop_NTPase"/>
</dbReference>
<dbReference type="CDD" id="cd00009">
    <property type="entry name" value="AAA"/>
    <property type="match status" value="1"/>
</dbReference>
<dbReference type="Proteomes" id="UP001152795">
    <property type="component" value="Unassembled WGS sequence"/>
</dbReference>
<protein>
    <submittedName>
        <fullName evidence="1">Nephrocystin-3, partial</fullName>
    </submittedName>
</protein>
<dbReference type="InterPro" id="IPR011990">
    <property type="entry name" value="TPR-like_helical_dom_sf"/>
</dbReference>
<dbReference type="Pfam" id="PF00004">
    <property type="entry name" value="AAA"/>
    <property type="match status" value="1"/>
</dbReference>
<organism evidence="1 2">
    <name type="scientific">Paramuricea clavata</name>
    <name type="common">Red gorgonian</name>
    <name type="synonym">Violescent sea-whip</name>
    <dbReference type="NCBI Taxonomy" id="317549"/>
    <lineage>
        <taxon>Eukaryota</taxon>
        <taxon>Metazoa</taxon>
        <taxon>Cnidaria</taxon>
        <taxon>Anthozoa</taxon>
        <taxon>Octocorallia</taxon>
        <taxon>Malacalcyonacea</taxon>
        <taxon>Plexauridae</taxon>
        <taxon>Paramuricea</taxon>
    </lineage>
</organism>
<dbReference type="PANTHER" id="PTHR47691:SF3">
    <property type="entry name" value="HTH-TYPE TRANSCRIPTIONAL REGULATOR RV0890C-RELATED"/>
    <property type="match status" value="1"/>
</dbReference>
<dbReference type="Gene3D" id="1.25.40.10">
    <property type="entry name" value="Tetratricopeptide repeat domain"/>
    <property type="match status" value="4"/>
</dbReference>
<comment type="caution">
    <text evidence="1">The sequence shown here is derived from an EMBL/GenBank/DDBJ whole genome shotgun (WGS) entry which is preliminary data.</text>
</comment>
<keyword evidence="2" id="KW-1185">Reference proteome</keyword>
<dbReference type="Pfam" id="PF13181">
    <property type="entry name" value="TPR_8"/>
    <property type="match status" value="2"/>
</dbReference>
<sequence length="1397" mass="158208">MWDSKVAVRPGFIPWDDSITVRNMLLKSEGGKTDIPTTKSIEEWDCTALFKATIYAKTFGVSGSKGSTLNDLYLKKVKPPSGSFHSSVQSSTGNQEETYALAIDQLRLLRNTLCHSPKPVIVKTDFDNYVQLVTNALTAVNVDTAFVDTIGQMSEDDFPTEKVQELHECLLNELRANSVFHENMEQKLSSIDERTDEMHTLMKNMNLGEKGIVSETLPAPYVPSPVPFFTGREDEIEEIINLVAGQSTRLLNIWGSPGFGKTSTAIEVARYLLSLSSPVYFFKLQGIGTVDEFLSKILSIFKSNLADISLRPIDKVVSIFREISSRIFLIFDNLDDLLSSESSSVKLMCLFEELLDSNVNINIIFTTRELLENMRDQIESYRDIRIRPLHPVSSAEYVRQLLPSFSESIVANVARISSHVPLAMKLVASIVENNNEDMANKILEELSLSGNLLEIGRSYEQNMKRVFETPFEQLPLSDKHALISLTVFASPRISKDAAVDVIFDEIGVAKAVRSLKTLVKKSLIDEDSCGEYYSIHPLIHSFVVDKAKQSDFENVFQSSRIRFCRYYLLLFERINDDFLSGKSVDTAELEDALKHLSTTMRYFMTTTCSLENFQELFCILSKSEIFLFFIGGSLDLDIPKLYDFAIEKCRTQQYNYAYSKLYVSKCFQNIVFSSLLSEFEYVEIPEHIREDVMLLSDGSAAKLGCYEGISLISKRNIKSGIECIEKHVDGLQACADQKLVKCLCLQLLALFYTDLKECSKSSKFSREAIEVCKDIGNYNLFLTGDFQKTLFLTQKEYKGEQLILFVCLLFVWSNEFLSKDTQLYFLNLVHQLEQQLENKAYNAPQYLFRIFTYGDVILAGLGFRVGQERLLDEKITFLKKSVMSDNCCSLTDRTFPSMSEVCSTLSPKRLLNCYTFQMMMDGKENKQGPSVLETCRNALDLSLQQYGKQHWNTAFCYHKMGLAENNVGKYISALNAFDQALEIMTATHDGSSNSIADLAEVYIGRGEAYKCLKKFEFAVASFEEALRIKRKLCDECTEEVAQILFLLGDSQQCFNDLSSGLATLEHALQIRKTLYAEKPSSSGYVNVLACYCIIGQVHSALGNNTESIKYFKTALEVGTDCDQERSVMQSHIFVQLIHLNVDENVYMELLESCLPVIKGNYRSFLPILYLRLGSKQIESGKYKAGLASFQEAFDIELEITLKSNFAIRVSTVSCYIPMVKTLINIEKFKLARKAIERAIQMAESLPEGTHHLWVFRCYTWKGRIQNTMRKYNTAIDSLKHALLELPKISHESCDNLEEFECHRAIATAYFCVGSYKDALSSFYDALSVIKDICSKGSVAEAQVYLAVAMVAQKMKNKVLEVSNLRWAYKMYSNVLGETHSQTQVTYIAYVRALIGLR</sequence>
<dbReference type="GO" id="GO:0016887">
    <property type="term" value="F:ATP hydrolysis activity"/>
    <property type="evidence" value="ECO:0007669"/>
    <property type="project" value="InterPro"/>
</dbReference>